<keyword evidence="3" id="KW-1185">Reference proteome</keyword>
<evidence type="ECO:0000256" key="1">
    <source>
        <dbReference type="SAM" id="Phobius"/>
    </source>
</evidence>
<keyword evidence="1" id="KW-0812">Transmembrane</keyword>
<name>A0A6I6MH83_9CAUL</name>
<dbReference type="EMBL" id="CP047045">
    <property type="protein sequence ID" value="QGZ94185.1"/>
    <property type="molecule type" value="Genomic_DNA"/>
</dbReference>
<dbReference type="Proteomes" id="UP000431269">
    <property type="component" value="Chromosome"/>
</dbReference>
<evidence type="ECO:0000313" key="2">
    <source>
        <dbReference type="EMBL" id="QGZ94185.1"/>
    </source>
</evidence>
<protein>
    <submittedName>
        <fullName evidence="2">Uncharacterized protein</fullName>
    </submittedName>
</protein>
<keyword evidence="1" id="KW-1133">Transmembrane helix</keyword>
<keyword evidence="1" id="KW-0472">Membrane</keyword>
<dbReference type="RefSeq" id="WP_158765141.1">
    <property type="nucleotide sequence ID" value="NZ_CP047045.1"/>
</dbReference>
<reference evidence="3" key="1">
    <citation type="submission" date="2019-12" db="EMBL/GenBank/DDBJ databases">
        <title>Complete genome of Terracaulis silvestris 0127_4.</title>
        <authorList>
            <person name="Vieira S."/>
            <person name="Riedel T."/>
            <person name="Sproer C."/>
            <person name="Pascual J."/>
            <person name="Boedeker C."/>
            <person name="Overmann J."/>
        </authorList>
    </citation>
    <scope>NUCLEOTIDE SEQUENCE [LARGE SCALE GENOMIC DNA]</scope>
    <source>
        <strain evidence="3">0127_4</strain>
    </source>
</reference>
<accession>A0A6I6MH83</accession>
<dbReference type="AlphaFoldDB" id="A0A6I6MH83"/>
<proteinExistence type="predicted"/>
<dbReference type="KEGG" id="tsv:DSM104635_01001"/>
<organism evidence="2 3">
    <name type="scientific">Terricaulis silvestris</name>
    <dbReference type="NCBI Taxonomy" id="2686094"/>
    <lineage>
        <taxon>Bacteria</taxon>
        <taxon>Pseudomonadati</taxon>
        <taxon>Pseudomonadota</taxon>
        <taxon>Alphaproteobacteria</taxon>
        <taxon>Caulobacterales</taxon>
        <taxon>Caulobacteraceae</taxon>
        <taxon>Terricaulis</taxon>
    </lineage>
</organism>
<gene>
    <name evidence="2" type="ORF">DSM104635_01001</name>
</gene>
<feature type="transmembrane region" description="Helical" evidence="1">
    <location>
        <begin position="21"/>
        <end position="39"/>
    </location>
</feature>
<evidence type="ECO:0000313" key="3">
    <source>
        <dbReference type="Proteomes" id="UP000431269"/>
    </source>
</evidence>
<sequence length="70" mass="7824">MFSSTLSDMKQVMRSAWHSQYRVWAGLAFMALAMVSIQYDEVVAPKVHGFSDGFGAIASDMSRRLTSFTL</sequence>